<dbReference type="GO" id="GO:0005133">
    <property type="term" value="F:type II interferon receptor binding"/>
    <property type="evidence" value="ECO:0007669"/>
    <property type="project" value="InterPro"/>
</dbReference>
<dbReference type="OrthoDB" id="8957647at2759"/>
<dbReference type="PANTHER" id="PTHR11419">
    <property type="entry name" value="INTERFERON GAMMA"/>
    <property type="match status" value="1"/>
</dbReference>
<feature type="chain" id="PRO_5040727677" evidence="6">
    <location>
        <begin position="23"/>
        <end position="163"/>
    </location>
</feature>
<protein>
    <submittedName>
        <fullName evidence="7">Interferon gamma related 2</fullName>
    </submittedName>
</protein>
<evidence type="ECO:0000313" key="8">
    <source>
        <dbReference type="Proteomes" id="UP001059041"/>
    </source>
</evidence>
<dbReference type="InterPro" id="IPR009079">
    <property type="entry name" value="4_helix_cytokine-like_core"/>
</dbReference>
<evidence type="ECO:0000256" key="6">
    <source>
        <dbReference type="SAM" id="SignalP"/>
    </source>
</evidence>
<keyword evidence="4" id="KW-0964">Secreted</keyword>
<dbReference type="Proteomes" id="UP001059041">
    <property type="component" value="Linkage Group LG24"/>
</dbReference>
<evidence type="ECO:0000256" key="2">
    <source>
        <dbReference type="ARBA" id="ARBA00007566"/>
    </source>
</evidence>
<name>A0A9W7WA89_TRIRA</name>
<gene>
    <name evidence="7" type="ORF">IRJ41_011544</name>
</gene>
<dbReference type="EMBL" id="JAFHDT010000024">
    <property type="protein sequence ID" value="KAI7791865.1"/>
    <property type="molecule type" value="Genomic_DNA"/>
</dbReference>
<accession>A0A9W7WA89</accession>
<evidence type="ECO:0000256" key="4">
    <source>
        <dbReference type="ARBA" id="ARBA00022525"/>
    </source>
</evidence>
<dbReference type="PANTHER" id="PTHR11419:SF0">
    <property type="entry name" value="INTERFERON GAMMA"/>
    <property type="match status" value="1"/>
</dbReference>
<evidence type="ECO:0000256" key="3">
    <source>
        <dbReference type="ARBA" id="ARBA00022514"/>
    </source>
</evidence>
<dbReference type="AlphaFoldDB" id="A0A9W7WA89"/>
<keyword evidence="6" id="KW-0732">Signal</keyword>
<dbReference type="SUPFAM" id="SSF47266">
    <property type="entry name" value="4-helical cytokines"/>
    <property type="match status" value="1"/>
</dbReference>
<feature type="signal peptide" evidence="6">
    <location>
        <begin position="1"/>
        <end position="22"/>
    </location>
</feature>
<comment type="caution">
    <text evidence="7">The sequence shown here is derived from an EMBL/GenBank/DDBJ whole genome shotgun (WGS) entry which is preliminary data.</text>
</comment>
<proteinExistence type="inferred from homology"/>
<organism evidence="7 8">
    <name type="scientific">Triplophysa rosa</name>
    <name type="common">Cave loach</name>
    <dbReference type="NCBI Taxonomy" id="992332"/>
    <lineage>
        <taxon>Eukaryota</taxon>
        <taxon>Metazoa</taxon>
        <taxon>Chordata</taxon>
        <taxon>Craniata</taxon>
        <taxon>Vertebrata</taxon>
        <taxon>Euteleostomi</taxon>
        <taxon>Actinopterygii</taxon>
        <taxon>Neopterygii</taxon>
        <taxon>Teleostei</taxon>
        <taxon>Ostariophysi</taxon>
        <taxon>Cypriniformes</taxon>
        <taxon>Nemacheilidae</taxon>
        <taxon>Triplophysa</taxon>
    </lineage>
</organism>
<sequence length="163" mass="18949">MNLSRNVVLMCVFIASLQGSDGSRLPVSKTDKEHMLKILEEIIHPLQNYYTTTGTEWIGNPVFSPYLDQMNSRAFCTCQTMLLDRILKLYEEIFTEMSNNSEKKEVKNNLKNAVTEVKKLRHKYKGEHELWRDLQDINLIKVRNGTVQKGALNDFLMVFDLAY</sequence>
<evidence type="ECO:0000256" key="5">
    <source>
        <dbReference type="ARBA" id="ARBA00023180"/>
    </source>
</evidence>
<comment type="subcellular location">
    <subcellularLocation>
        <location evidence="1">Secreted</location>
    </subcellularLocation>
</comment>
<keyword evidence="3" id="KW-0202">Cytokine</keyword>
<dbReference type="Gene3D" id="1.20.1250.10">
    <property type="match status" value="1"/>
</dbReference>
<keyword evidence="5" id="KW-0325">Glycoprotein</keyword>
<keyword evidence="8" id="KW-1185">Reference proteome</keyword>
<dbReference type="GO" id="GO:0006955">
    <property type="term" value="P:immune response"/>
    <property type="evidence" value="ECO:0007669"/>
    <property type="project" value="InterPro"/>
</dbReference>
<reference evidence="7" key="1">
    <citation type="submission" date="2021-02" db="EMBL/GenBank/DDBJ databases">
        <title>Comparative genomics reveals that relaxation of natural selection precedes convergent phenotypic evolution of cavefish.</title>
        <authorList>
            <person name="Peng Z."/>
        </authorList>
    </citation>
    <scope>NUCLEOTIDE SEQUENCE</scope>
    <source>
        <tissue evidence="7">Muscle</tissue>
    </source>
</reference>
<dbReference type="GO" id="GO:0005615">
    <property type="term" value="C:extracellular space"/>
    <property type="evidence" value="ECO:0007669"/>
    <property type="project" value="UniProtKB-KW"/>
</dbReference>
<evidence type="ECO:0000256" key="1">
    <source>
        <dbReference type="ARBA" id="ARBA00004613"/>
    </source>
</evidence>
<dbReference type="GO" id="GO:0005125">
    <property type="term" value="F:cytokine activity"/>
    <property type="evidence" value="ECO:0007669"/>
    <property type="project" value="UniProtKB-KW"/>
</dbReference>
<evidence type="ECO:0000313" key="7">
    <source>
        <dbReference type="EMBL" id="KAI7791865.1"/>
    </source>
</evidence>
<comment type="similarity">
    <text evidence="2">Belongs to the type II (or gamma) interferon family.</text>
</comment>
<dbReference type="InterPro" id="IPR002069">
    <property type="entry name" value="Interferon_gamma"/>
</dbReference>